<protein>
    <submittedName>
        <fullName evidence="2">Uncharacterized protein</fullName>
    </submittedName>
</protein>
<dbReference type="Proteomes" id="UP000321261">
    <property type="component" value="Unassembled WGS sequence"/>
</dbReference>
<evidence type="ECO:0000313" key="2">
    <source>
        <dbReference type="EMBL" id="TWF76782.1"/>
    </source>
</evidence>
<feature type="region of interest" description="Disordered" evidence="1">
    <location>
        <begin position="1"/>
        <end position="70"/>
    </location>
</feature>
<reference evidence="2 3" key="1">
    <citation type="submission" date="2019-06" db="EMBL/GenBank/DDBJ databases">
        <title>Sequencing the genomes of 1000 actinobacteria strains.</title>
        <authorList>
            <person name="Klenk H.-P."/>
        </authorList>
    </citation>
    <scope>NUCLEOTIDE SEQUENCE [LARGE SCALE GENOMIC DNA]</scope>
    <source>
        <strain evidence="2 3">DSM 45671</strain>
    </source>
</reference>
<gene>
    <name evidence="2" type="ORF">FHX44_112677</name>
</gene>
<evidence type="ECO:0000313" key="3">
    <source>
        <dbReference type="Proteomes" id="UP000321261"/>
    </source>
</evidence>
<dbReference type="OrthoDB" id="3577239at2"/>
<feature type="compositionally biased region" description="Basic and acidic residues" evidence="1">
    <location>
        <begin position="53"/>
        <end position="70"/>
    </location>
</feature>
<feature type="compositionally biased region" description="Basic and acidic residues" evidence="1">
    <location>
        <begin position="19"/>
        <end position="45"/>
    </location>
</feature>
<evidence type="ECO:0000256" key="1">
    <source>
        <dbReference type="SAM" id="MobiDB-lite"/>
    </source>
</evidence>
<comment type="caution">
    <text evidence="2">The sequence shown here is derived from an EMBL/GenBank/DDBJ whole genome shotgun (WGS) entry which is preliminary data.</text>
</comment>
<proteinExistence type="predicted"/>
<name>A0A561SPI7_9PSEU</name>
<dbReference type="AlphaFoldDB" id="A0A561SPI7"/>
<dbReference type="EMBL" id="VIWU01000001">
    <property type="protein sequence ID" value="TWF76782.1"/>
    <property type="molecule type" value="Genomic_DNA"/>
</dbReference>
<accession>A0A561SPI7</accession>
<organism evidence="2 3">
    <name type="scientific">Pseudonocardia hierapolitana</name>
    <dbReference type="NCBI Taxonomy" id="1128676"/>
    <lineage>
        <taxon>Bacteria</taxon>
        <taxon>Bacillati</taxon>
        <taxon>Actinomycetota</taxon>
        <taxon>Actinomycetes</taxon>
        <taxon>Pseudonocardiales</taxon>
        <taxon>Pseudonocardiaceae</taxon>
        <taxon>Pseudonocardia</taxon>
    </lineage>
</organism>
<dbReference type="RefSeq" id="WP_147256072.1">
    <property type="nucleotide sequence ID" value="NZ_VIWU01000001.1"/>
</dbReference>
<sequence>MRPEELSDQVESRSVPLPEEERAADGGEDRRAEAREILRDSEQRIGEAATGERPADAAKENRPTEETAGP</sequence>
<keyword evidence="3" id="KW-1185">Reference proteome</keyword>